<name>A0A163JQA1_ABSGL</name>
<dbReference type="OMA" id="DWHEKLA"/>
<evidence type="ECO:0000313" key="2">
    <source>
        <dbReference type="EMBL" id="SAM04206.1"/>
    </source>
</evidence>
<accession>A0A163JQA1</accession>
<proteinExistence type="predicted"/>
<dbReference type="OrthoDB" id="529205at2759"/>
<keyword evidence="3" id="KW-1185">Reference proteome</keyword>
<reference evidence="2" key="1">
    <citation type="submission" date="2016-04" db="EMBL/GenBank/DDBJ databases">
        <authorList>
            <person name="Evans L.H."/>
            <person name="Alamgir A."/>
            <person name="Owens N."/>
            <person name="Weber N.D."/>
            <person name="Virtaneva K."/>
            <person name="Barbian K."/>
            <person name="Babar A."/>
            <person name="Rosenke K."/>
        </authorList>
    </citation>
    <scope>NUCLEOTIDE SEQUENCE [LARGE SCALE GENOMIC DNA]</scope>
    <source>
        <strain evidence="2">CBS 101.48</strain>
    </source>
</reference>
<sequence>MQPTSSRLHTASKLLCTRISSSKPNVAVGRRPMSAFSQMSDNDPDVLEKEKHKQMSKKDKDWHEKLATHSEAAVKADKDSEKSTEQLQRESVEGLKDSHNE</sequence>
<dbReference type="AlphaFoldDB" id="A0A163JQA1"/>
<dbReference type="EMBL" id="LT554351">
    <property type="protein sequence ID" value="SAM04206.1"/>
    <property type="molecule type" value="Genomic_DNA"/>
</dbReference>
<dbReference type="InParanoid" id="A0A163JQA1"/>
<feature type="region of interest" description="Disordered" evidence="1">
    <location>
        <begin position="23"/>
        <end position="101"/>
    </location>
</feature>
<gene>
    <name evidence="2" type="primary">ABSGL_10066.1 scaffold 11786</name>
</gene>
<evidence type="ECO:0000313" key="3">
    <source>
        <dbReference type="Proteomes" id="UP000078561"/>
    </source>
</evidence>
<protein>
    <submittedName>
        <fullName evidence="2">Uncharacterized protein</fullName>
    </submittedName>
</protein>
<feature type="compositionally biased region" description="Basic and acidic residues" evidence="1">
    <location>
        <begin position="46"/>
        <end position="101"/>
    </location>
</feature>
<evidence type="ECO:0000256" key="1">
    <source>
        <dbReference type="SAM" id="MobiDB-lite"/>
    </source>
</evidence>
<organism evidence="2">
    <name type="scientific">Absidia glauca</name>
    <name type="common">Pin mould</name>
    <dbReference type="NCBI Taxonomy" id="4829"/>
    <lineage>
        <taxon>Eukaryota</taxon>
        <taxon>Fungi</taxon>
        <taxon>Fungi incertae sedis</taxon>
        <taxon>Mucoromycota</taxon>
        <taxon>Mucoromycotina</taxon>
        <taxon>Mucoromycetes</taxon>
        <taxon>Mucorales</taxon>
        <taxon>Cunninghamellaceae</taxon>
        <taxon>Absidia</taxon>
    </lineage>
</organism>
<dbReference type="Proteomes" id="UP000078561">
    <property type="component" value="Unassembled WGS sequence"/>
</dbReference>